<keyword evidence="2" id="KW-1185">Reference proteome</keyword>
<dbReference type="EMBL" id="CM056743">
    <property type="protein sequence ID" value="KAJ8674407.1"/>
    <property type="molecule type" value="Genomic_DNA"/>
</dbReference>
<gene>
    <name evidence="1" type="ORF">QAD02_005669</name>
</gene>
<evidence type="ECO:0000313" key="1">
    <source>
        <dbReference type="EMBL" id="KAJ8674407.1"/>
    </source>
</evidence>
<name>A0ACC2NTF6_9HYME</name>
<reference evidence="1" key="1">
    <citation type="submission" date="2023-04" db="EMBL/GenBank/DDBJ databases">
        <title>A chromosome-level genome assembly of the parasitoid wasp Eretmocerus hayati.</title>
        <authorList>
            <person name="Zhong Y."/>
            <person name="Liu S."/>
            <person name="Liu Y."/>
        </authorList>
    </citation>
    <scope>NUCLEOTIDE SEQUENCE</scope>
    <source>
        <strain evidence="1">ZJU_SS_LIU_2023</strain>
    </source>
</reference>
<accession>A0ACC2NTF6</accession>
<organism evidence="1 2">
    <name type="scientific">Eretmocerus hayati</name>
    <dbReference type="NCBI Taxonomy" id="131215"/>
    <lineage>
        <taxon>Eukaryota</taxon>
        <taxon>Metazoa</taxon>
        <taxon>Ecdysozoa</taxon>
        <taxon>Arthropoda</taxon>
        <taxon>Hexapoda</taxon>
        <taxon>Insecta</taxon>
        <taxon>Pterygota</taxon>
        <taxon>Neoptera</taxon>
        <taxon>Endopterygota</taxon>
        <taxon>Hymenoptera</taxon>
        <taxon>Apocrita</taxon>
        <taxon>Proctotrupomorpha</taxon>
        <taxon>Chalcidoidea</taxon>
        <taxon>Aphelinidae</taxon>
        <taxon>Aphelininae</taxon>
        <taxon>Eretmocerus</taxon>
    </lineage>
</organism>
<dbReference type="Proteomes" id="UP001239111">
    <property type="component" value="Chromosome 3"/>
</dbReference>
<protein>
    <submittedName>
        <fullName evidence="1">Uncharacterized protein</fullName>
    </submittedName>
</protein>
<evidence type="ECO:0000313" key="2">
    <source>
        <dbReference type="Proteomes" id="UP001239111"/>
    </source>
</evidence>
<proteinExistence type="predicted"/>
<comment type="caution">
    <text evidence="1">The sequence shown here is derived from an EMBL/GenBank/DDBJ whole genome shotgun (WGS) entry which is preliminary data.</text>
</comment>
<sequence length="173" mass="19883">MCEHNYLWELQDPAATRKALPNIEGALIRRSWTEDVERALNSSYCPMYKEIKNLQPSPSYEDYITQNLPLAQVRIFAGCRLSGNLLLRLCANNTSSRIDQTKKCFLCNFNVNESLLHIINECPAYTGLRSKYLDDSSIQTILSCSRTANLKNLHSFTTGMLKTRSYFLYDCYT</sequence>